<dbReference type="GO" id="GO:0005524">
    <property type="term" value="F:ATP binding"/>
    <property type="evidence" value="ECO:0007669"/>
    <property type="project" value="InterPro"/>
</dbReference>
<name>A0A7C3YCS4_9EURY</name>
<dbReference type="Pfam" id="PF01874">
    <property type="entry name" value="CitG"/>
    <property type="match status" value="1"/>
</dbReference>
<accession>A0A7C3YCS4</accession>
<dbReference type="PANTHER" id="PTHR42280">
    <property type="entry name" value="CITG FAMILY PROTEIN"/>
    <property type="match status" value="1"/>
</dbReference>
<sequence length="282" mass="32264">MFENAVDAAIAAVSSLLLEVSSNPKPGNVDRDHNFPDLRYEHFIMSSVASYPIFLDIGMRKKSFGKGVLELVKNSMKWHKAKNVHFGAFLLLTPLVHSWGDVEEAKRFIEEADYRDSLLIKKAFDLSRARVMETKELSLKDRVEDEIVRKKIGVREWMEMAPKENFIAAELVNGYELSIRGSRLIFDYFERFRDPNKAIVLTFVTFLSELLDPLIIAKKGIKCAEKVRNLARSSLEFFKETENFAVFYELDSKILKIGVNPGSVADLVISSIYLSLSEGWIW</sequence>
<organism evidence="1">
    <name type="scientific">Geoglobus ahangari</name>
    <dbReference type="NCBI Taxonomy" id="113653"/>
    <lineage>
        <taxon>Archaea</taxon>
        <taxon>Methanobacteriati</taxon>
        <taxon>Methanobacteriota</taxon>
        <taxon>Archaeoglobi</taxon>
        <taxon>Archaeoglobales</taxon>
        <taxon>Archaeoglobaceae</taxon>
        <taxon>Geoglobus</taxon>
    </lineage>
</organism>
<dbReference type="GO" id="GO:0046917">
    <property type="term" value="F:triphosphoribosyl-dephospho-CoA synthase activity"/>
    <property type="evidence" value="ECO:0007669"/>
    <property type="project" value="InterPro"/>
</dbReference>
<dbReference type="InterPro" id="IPR002736">
    <property type="entry name" value="CitG"/>
</dbReference>
<dbReference type="AlphaFoldDB" id="A0A7C3YCS4"/>
<gene>
    <name evidence="1" type="ORF">ENX77_05410</name>
</gene>
<reference evidence="1" key="1">
    <citation type="journal article" date="2020" name="mSystems">
        <title>Genome- and Community-Level Interaction Insights into Carbon Utilization and Element Cycling Functions of Hydrothermarchaeota in Hydrothermal Sediment.</title>
        <authorList>
            <person name="Zhou Z."/>
            <person name="Liu Y."/>
            <person name="Xu W."/>
            <person name="Pan J."/>
            <person name="Luo Z.H."/>
            <person name="Li M."/>
        </authorList>
    </citation>
    <scope>NUCLEOTIDE SEQUENCE [LARGE SCALE GENOMIC DNA]</scope>
    <source>
        <strain evidence="1">SpSt-97</strain>
    </source>
</reference>
<comment type="caution">
    <text evidence="1">The sequence shown here is derived from an EMBL/GenBank/DDBJ whole genome shotgun (WGS) entry which is preliminary data.</text>
</comment>
<proteinExistence type="predicted"/>
<dbReference type="EMBL" id="DTPI01000031">
    <property type="protein sequence ID" value="HGE66537.1"/>
    <property type="molecule type" value="Genomic_DNA"/>
</dbReference>
<evidence type="ECO:0000313" key="1">
    <source>
        <dbReference type="EMBL" id="HGE66537.1"/>
    </source>
</evidence>
<dbReference type="PANTHER" id="PTHR42280:SF1">
    <property type="entry name" value="CITG FAMILY PROTEIN"/>
    <property type="match status" value="1"/>
</dbReference>
<protein>
    <submittedName>
        <fullName evidence="1">Triphosphoribosyl-dephospho-CoA synthase</fullName>
    </submittedName>
</protein>
<dbReference type="Gene3D" id="1.10.4200.10">
    <property type="entry name" value="Triphosphoribosyl-dephospho-CoA protein"/>
    <property type="match status" value="1"/>
</dbReference>